<sequence>MAVGPIAVARKLVGFDSVTSACEQQTCDMQGSPSLTWAPPSAWQISPPLYPGPWHIVTVCLLSSLFIGLVLPETKGKTLPAIAREYDKLNFRGQERRCSVTSQAQYQLGESVCQVANTGYSLAYVSNDDCL</sequence>
<gene>
    <name evidence="1" type="ORF">JZ751_001277</name>
</gene>
<reference evidence="1" key="1">
    <citation type="thesis" date="2021" institute="BYU ScholarsArchive" country="Provo, UT, USA">
        <title>Applications of and Algorithms for Genome Assembly and Genomic Analyses with an Emphasis on Marine Teleosts.</title>
        <authorList>
            <person name="Pickett B.D."/>
        </authorList>
    </citation>
    <scope>NUCLEOTIDE SEQUENCE</scope>
    <source>
        <strain evidence="1">HI-2016</strain>
    </source>
</reference>
<dbReference type="OrthoDB" id="8120565at2759"/>
<proteinExistence type="predicted"/>
<evidence type="ECO:0000313" key="2">
    <source>
        <dbReference type="Proteomes" id="UP000824540"/>
    </source>
</evidence>
<protein>
    <submittedName>
        <fullName evidence="1">Uncharacterized protein</fullName>
    </submittedName>
</protein>
<dbReference type="AlphaFoldDB" id="A0A8T2PT92"/>
<keyword evidence="2" id="KW-1185">Reference proteome</keyword>
<dbReference type="Proteomes" id="UP000824540">
    <property type="component" value="Unassembled WGS sequence"/>
</dbReference>
<accession>A0A8T2PT92</accession>
<name>A0A8T2PT92_9TELE</name>
<dbReference type="EMBL" id="JAFBMS010000002">
    <property type="protein sequence ID" value="KAG9354564.1"/>
    <property type="molecule type" value="Genomic_DNA"/>
</dbReference>
<evidence type="ECO:0000313" key="1">
    <source>
        <dbReference type="EMBL" id="KAG9354564.1"/>
    </source>
</evidence>
<comment type="caution">
    <text evidence="1">The sequence shown here is derived from an EMBL/GenBank/DDBJ whole genome shotgun (WGS) entry which is preliminary data.</text>
</comment>
<organism evidence="1 2">
    <name type="scientific">Albula glossodonta</name>
    <name type="common">roundjaw bonefish</name>
    <dbReference type="NCBI Taxonomy" id="121402"/>
    <lineage>
        <taxon>Eukaryota</taxon>
        <taxon>Metazoa</taxon>
        <taxon>Chordata</taxon>
        <taxon>Craniata</taxon>
        <taxon>Vertebrata</taxon>
        <taxon>Euteleostomi</taxon>
        <taxon>Actinopterygii</taxon>
        <taxon>Neopterygii</taxon>
        <taxon>Teleostei</taxon>
        <taxon>Albuliformes</taxon>
        <taxon>Albulidae</taxon>
        <taxon>Albula</taxon>
    </lineage>
</organism>